<evidence type="ECO:0000313" key="1">
    <source>
        <dbReference type="EMBL" id="KAH3768673.1"/>
    </source>
</evidence>
<proteinExistence type="predicted"/>
<dbReference type="Proteomes" id="UP000828390">
    <property type="component" value="Unassembled WGS sequence"/>
</dbReference>
<dbReference type="AlphaFoldDB" id="A0A9D4DWV3"/>
<evidence type="ECO:0000313" key="2">
    <source>
        <dbReference type="Proteomes" id="UP000828390"/>
    </source>
</evidence>
<reference evidence="1" key="2">
    <citation type="submission" date="2020-11" db="EMBL/GenBank/DDBJ databases">
        <authorList>
            <person name="McCartney M.A."/>
            <person name="Auch B."/>
            <person name="Kono T."/>
            <person name="Mallez S."/>
            <person name="Becker A."/>
            <person name="Gohl D.M."/>
            <person name="Silverstein K.A.T."/>
            <person name="Koren S."/>
            <person name="Bechman K.B."/>
            <person name="Herman A."/>
            <person name="Abrahante J.E."/>
            <person name="Garbe J."/>
        </authorList>
    </citation>
    <scope>NUCLEOTIDE SEQUENCE</scope>
    <source>
        <strain evidence="1">Duluth1</strain>
        <tissue evidence="1">Whole animal</tissue>
    </source>
</reference>
<dbReference type="EMBL" id="JAIWYP010000009">
    <property type="protein sequence ID" value="KAH3768673.1"/>
    <property type="molecule type" value="Genomic_DNA"/>
</dbReference>
<accession>A0A9D4DWV3</accession>
<reference evidence="1" key="1">
    <citation type="journal article" date="2019" name="bioRxiv">
        <title>The Genome of the Zebra Mussel, Dreissena polymorpha: A Resource for Invasive Species Research.</title>
        <authorList>
            <person name="McCartney M.A."/>
            <person name="Auch B."/>
            <person name="Kono T."/>
            <person name="Mallez S."/>
            <person name="Zhang Y."/>
            <person name="Obille A."/>
            <person name="Becker A."/>
            <person name="Abrahante J.E."/>
            <person name="Garbe J."/>
            <person name="Badalamenti J.P."/>
            <person name="Herman A."/>
            <person name="Mangelson H."/>
            <person name="Liachko I."/>
            <person name="Sullivan S."/>
            <person name="Sone E.D."/>
            <person name="Koren S."/>
            <person name="Silverstein K.A.T."/>
            <person name="Beckman K.B."/>
            <person name="Gohl D.M."/>
        </authorList>
    </citation>
    <scope>NUCLEOTIDE SEQUENCE</scope>
    <source>
        <strain evidence="1">Duluth1</strain>
        <tissue evidence="1">Whole animal</tissue>
    </source>
</reference>
<protein>
    <submittedName>
        <fullName evidence="1">Uncharacterized protein</fullName>
    </submittedName>
</protein>
<keyword evidence="2" id="KW-1185">Reference proteome</keyword>
<comment type="caution">
    <text evidence="1">The sequence shown here is derived from an EMBL/GenBank/DDBJ whole genome shotgun (WGS) entry which is preliminary data.</text>
</comment>
<name>A0A9D4DWV3_DREPO</name>
<sequence>MSLSQWCCLHNRNEEHLGFYAFRAGSPDLFQLTDGCSCFADAGSDVYIRSSIVVHDAADKGEAVNLIKRLDLDCDMRQHARSFRQCSHSGIRRQTTCFLRHNAASYVNLWRRVGYTE</sequence>
<organism evidence="1 2">
    <name type="scientific">Dreissena polymorpha</name>
    <name type="common">Zebra mussel</name>
    <name type="synonym">Mytilus polymorpha</name>
    <dbReference type="NCBI Taxonomy" id="45954"/>
    <lineage>
        <taxon>Eukaryota</taxon>
        <taxon>Metazoa</taxon>
        <taxon>Spiralia</taxon>
        <taxon>Lophotrochozoa</taxon>
        <taxon>Mollusca</taxon>
        <taxon>Bivalvia</taxon>
        <taxon>Autobranchia</taxon>
        <taxon>Heteroconchia</taxon>
        <taxon>Euheterodonta</taxon>
        <taxon>Imparidentia</taxon>
        <taxon>Neoheterodontei</taxon>
        <taxon>Myida</taxon>
        <taxon>Dreissenoidea</taxon>
        <taxon>Dreissenidae</taxon>
        <taxon>Dreissena</taxon>
    </lineage>
</organism>
<gene>
    <name evidence="1" type="ORF">DPMN_169893</name>
</gene>